<keyword evidence="1" id="KW-0812">Transmembrane</keyword>
<evidence type="ECO:0000313" key="2">
    <source>
        <dbReference type="EMBL" id="ORY67678.1"/>
    </source>
</evidence>
<feature type="transmembrane region" description="Helical" evidence="1">
    <location>
        <begin position="251"/>
        <end position="268"/>
    </location>
</feature>
<dbReference type="Proteomes" id="UP000193689">
    <property type="component" value="Unassembled WGS sequence"/>
</dbReference>
<sequence>METIFKRAVSFHDWPQVPIPSFNLSAGGVIALADLSTIAQRTAIVGGSSWLDCLLLAPGLHYQQAADALVNSEASYAAVEQLQGKTSTYSITNPATIRYLNKVGLGQAGHKVTVDVGMIPKRSHFRRGRASQKRVIWHDSSSNLGWLSHVLYLASPVLTVLAIVFMVLLREWWGIALLLSLMLSRVLNIWVIKQRSKPPQPTPANPDVSNMLTEYLVDLGHGRAVSLRGMADDLQAITTSTWLRTKTHIDGYLEAMAKLIVYVVAAFSGNMTQIGAIIFMGLLLITAGLLGLSNSHAKTFQMHGRIAAPTSERLPYPADRLPYPNSVQCSSMGTVSFPATSRRTSTGLTGMSDFAERGQLEGVVRDGHPSKG</sequence>
<feature type="transmembrane region" description="Helical" evidence="1">
    <location>
        <begin position="274"/>
        <end position="292"/>
    </location>
</feature>
<comment type="caution">
    <text evidence="2">The sequence shown here is derived from an EMBL/GenBank/DDBJ whole genome shotgun (WGS) entry which is preliminary data.</text>
</comment>
<dbReference type="InParanoid" id="A0A1Y2E7Y6"/>
<dbReference type="RefSeq" id="XP_040718302.1">
    <property type="nucleotide sequence ID" value="XM_040863606.1"/>
</dbReference>
<gene>
    <name evidence="2" type="ORF">BCR38DRAFT_483290</name>
</gene>
<protein>
    <submittedName>
        <fullName evidence="2">Uncharacterized protein</fullName>
    </submittedName>
</protein>
<keyword evidence="1" id="KW-0472">Membrane</keyword>
<dbReference type="OrthoDB" id="2956246at2759"/>
<feature type="transmembrane region" description="Helical" evidence="1">
    <location>
        <begin position="144"/>
        <end position="166"/>
    </location>
</feature>
<dbReference type="AlphaFoldDB" id="A0A1Y2E7Y6"/>
<dbReference type="GeneID" id="63779818"/>
<keyword evidence="3" id="KW-1185">Reference proteome</keyword>
<organism evidence="2 3">
    <name type="scientific">Pseudomassariella vexata</name>
    <dbReference type="NCBI Taxonomy" id="1141098"/>
    <lineage>
        <taxon>Eukaryota</taxon>
        <taxon>Fungi</taxon>
        <taxon>Dikarya</taxon>
        <taxon>Ascomycota</taxon>
        <taxon>Pezizomycotina</taxon>
        <taxon>Sordariomycetes</taxon>
        <taxon>Xylariomycetidae</taxon>
        <taxon>Amphisphaeriales</taxon>
        <taxon>Pseudomassariaceae</taxon>
        <taxon>Pseudomassariella</taxon>
    </lineage>
</organism>
<accession>A0A1Y2E7Y6</accession>
<evidence type="ECO:0000256" key="1">
    <source>
        <dbReference type="SAM" id="Phobius"/>
    </source>
</evidence>
<proteinExistence type="predicted"/>
<dbReference type="EMBL" id="MCFJ01000004">
    <property type="protein sequence ID" value="ORY67678.1"/>
    <property type="molecule type" value="Genomic_DNA"/>
</dbReference>
<reference evidence="2 3" key="1">
    <citation type="submission" date="2016-07" db="EMBL/GenBank/DDBJ databases">
        <title>Pervasive Adenine N6-methylation of Active Genes in Fungi.</title>
        <authorList>
            <consortium name="DOE Joint Genome Institute"/>
            <person name="Mondo S.J."/>
            <person name="Dannebaum R.O."/>
            <person name="Kuo R.C."/>
            <person name="Labutti K."/>
            <person name="Haridas S."/>
            <person name="Kuo A."/>
            <person name="Salamov A."/>
            <person name="Ahrendt S.R."/>
            <person name="Lipzen A."/>
            <person name="Sullivan W."/>
            <person name="Andreopoulos W.B."/>
            <person name="Clum A."/>
            <person name="Lindquist E."/>
            <person name="Daum C."/>
            <person name="Ramamoorthy G.K."/>
            <person name="Gryganskyi A."/>
            <person name="Culley D."/>
            <person name="Magnuson J.K."/>
            <person name="James T.Y."/>
            <person name="O'Malley M.A."/>
            <person name="Stajich J.E."/>
            <person name="Spatafora J.W."/>
            <person name="Visel A."/>
            <person name="Grigoriev I.V."/>
        </authorList>
    </citation>
    <scope>NUCLEOTIDE SEQUENCE [LARGE SCALE GENOMIC DNA]</scope>
    <source>
        <strain evidence="2 3">CBS 129021</strain>
    </source>
</reference>
<evidence type="ECO:0000313" key="3">
    <source>
        <dbReference type="Proteomes" id="UP000193689"/>
    </source>
</evidence>
<feature type="transmembrane region" description="Helical" evidence="1">
    <location>
        <begin position="172"/>
        <end position="192"/>
    </location>
</feature>
<dbReference type="STRING" id="1141098.A0A1Y2E7Y6"/>
<keyword evidence="1" id="KW-1133">Transmembrane helix</keyword>
<name>A0A1Y2E7Y6_9PEZI</name>